<dbReference type="Gene3D" id="3.90.1750.20">
    <property type="entry name" value="Putative Large Serine Recombinase, Chain B, Domain 2"/>
    <property type="match status" value="1"/>
</dbReference>
<dbReference type="GO" id="GO:0000150">
    <property type="term" value="F:DNA strand exchange activity"/>
    <property type="evidence" value="ECO:0007669"/>
    <property type="project" value="InterPro"/>
</dbReference>
<evidence type="ECO:0000256" key="5">
    <source>
        <dbReference type="PROSITE-ProRule" id="PRU10137"/>
    </source>
</evidence>
<evidence type="ECO:0000256" key="4">
    <source>
        <dbReference type="PIRSR" id="PIRSR606118-50"/>
    </source>
</evidence>
<dbReference type="InterPro" id="IPR006119">
    <property type="entry name" value="Resolv_N"/>
</dbReference>
<dbReference type="CDD" id="cd03768">
    <property type="entry name" value="SR_ResInv"/>
    <property type="match status" value="1"/>
</dbReference>
<evidence type="ECO:0000256" key="3">
    <source>
        <dbReference type="ARBA" id="ARBA00023172"/>
    </source>
</evidence>
<name>A0A917KEY6_9PROT</name>
<dbReference type="RefSeq" id="WP_188966657.1">
    <property type="nucleotide sequence ID" value="NZ_BMKW01000004.1"/>
</dbReference>
<keyword evidence="2" id="KW-0238">DNA-binding</keyword>
<proteinExistence type="predicted"/>
<keyword evidence="8" id="KW-1185">Reference proteome</keyword>
<keyword evidence="3" id="KW-0233">DNA recombination</keyword>
<dbReference type="Pfam" id="PF00239">
    <property type="entry name" value="Resolvase"/>
    <property type="match status" value="1"/>
</dbReference>
<organism evidence="7 8">
    <name type="scientific">Neoroseomonas lacus</name>
    <dbReference type="NCBI Taxonomy" id="287609"/>
    <lineage>
        <taxon>Bacteria</taxon>
        <taxon>Pseudomonadati</taxon>
        <taxon>Pseudomonadota</taxon>
        <taxon>Alphaproteobacteria</taxon>
        <taxon>Acetobacterales</taxon>
        <taxon>Acetobacteraceae</taxon>
        <taxon>Neoroseomonas</taxon>
    </lineage>
</organism>
<evidence type="ECO:0000313" key="7">
    <source>
        <dbReference type="EMBL" id="GGJ10825.1"/>
    </source>
</evidence>
<comment type="caution">
    <text evidence="7">The sequence shown here is derived from an EMBL/GenBank/DDBJ whole genome shotgun (WGS) entry which is preliminary data.</text>
</comment>
<dbReference type="PROSITE" id="PS51736">
    <property type="entry name" value="RECOMBINASES_3"/>
    <property type="match status" value="1"/>
</dbReference>
<dbReference type="GO" id="GO:0003677">
    <property type="term" value="F:DNA binding"/>
    <property type="evidence" value="ECO:0007669"/>
    <property type="project" value="UniProtKB-KW"/>
</dbReference>
<feature type="domain" description="Resolvase/invertase-type recombinase catalytic" evidence="6">
    <location>
        <begin position="2"/>
        <end position="152"/>
    </location>
</feature>
<evidence type="ECO:0000259" key="6">
    <source>
        <dbReference type="PROSITE" id="PS51736"/>
    </source>
</evidence>
<keyword evidence="1" id="KW-0229">DNA integration</keyword>
<feature type="active site" description="O-(5'-phospho-DNA)-serine intermediate" evidence="4 5">
    <location>
        <position position="10"/>
    </location>
</feature>
<dbReference type="InterPro" id="IPR038109">
    <property type="entry name" value="DNA_bind_recomb_sf"/>
</dbReference>
<dbReference type="GO" id="GO:0015074">
    <property type="term" value="P:DNA integration"/>
    <property type="evidence" value="ECO:0007669"/>
    <property type="project" value="UniProtKB-KW"/>
</dbReference>
<dbReference type="SUPFAM" id="SSF53041">
    <property type="entry name" value="Resolvase-like"/>
    <property type="match status" value="1"/>
</dbReference>
<reference evidence="7" key="2">
    <citation type="submission" date="2020-09" db="EMBL/GenBank/DDBJ databases">
        <authorList>
            <person name="Sun Q."/>
            <person name="Zhou Y."/>
        </authorList>
    </citation>
    <scope>NUCLEOTIDE SEQUENCE</scope>
    <source>
        <strain evidence="7">CGMCC 1.3617</strain>
    </source>
</reference>
<dbReference type="Proteomes" id="UP000661507">
    <property type="component" value="Unassembled WGS sequence"/>
</dbReference>
<dbReference type="InterPro" id="IPR006118">
    <property type="entry name" value="Recombinase_CS"/>
</dbReference>
<dbReference type="SMART" id="SM00857">
    <property type="entry name" value="Resolvase"/>
    <property type="match status" value="1"/>
</dbReference>
<evidence type="ECO:0000256" key="1">
    <source>
        <dbReference type="ARBA" id="ARBA00022908"/>
    </source>
</evidence>
<dbReference type="InterPro" id="IPR036162">
    <property type="entry name" value="Resolvase-like_N_sf"/>
</dbReference>
<reference evidence="7" key="1">
    <citation type="journal article" date="2014" name="Int. J. Syst. Evol. Microbiol.">
        <title>Complete genome sequence of Corynebacterium casei LMG S-19264T (=DSM 44701T), isolated from a smear-ripened cheese.</title>
        <authorList>
            <consortium name="US DOE Joint Genome Institute (JGI-PGF)"/>
            <person name="Walter F."/>
            <person name="Albersmeier A."/>
            <person name="Kalinowski J."/>
            <person name="Ruckert C."/>
        </authorList>
    </citation>
    <scope>NUCLEOTIDE SEQUENCE</scope>
    <source>
        <strain evidence="7">CGMCC 1.3617</strain>
    </source>
</reference>
<protein>
    <recommendedName>
        <fullName evidence="6">Resolvase/invertase-type recombinase catalytic domain-containing protein</fullName>
    </recommendedName>
</protein>
<dbReference type="AlphaFoldDB" id="A0A917KEY6"/>
<dbReference type="PANTHER" id="PTHR30461:SF2">
    <property type="entry name" value="SERINE RECOMBINASE PINE-RELATED"/>
    <property type="match status" value="1"/>
</dbReference>
<gene>
    <name evidence="7" type="ORF">GCM10011320_17390</name>
</gene>
<dbReference type="InterPro" id="IPR050639">
    <property type="entry name" value="SSR_resolvase"/>
</dbReference>
<evidence type="ECO:0000313" key="8">
    <source>
        <dbReference type="Proteomes" id="UP000661507"/>
    </source>
</evidence>
<evidence type="ECO:0000256" key="2">
    <source>
        <dbReference type="ARBA" id="ARBA00023125"/>
    </source>
</evidence>
<dbReference type="PROSITE" id="PS00397">
    <property type="entry name" value="RECOMBINASES_1"/>
    <property type="match status" value="1"/>
</dbReference>
<dbReference type="Gene3D" id="3.40.50.1390">
    <property type="entry name" value="Resolvase, N-terminal catalytic domain"/>
    <property type="match status" value="1"/>
</dbReference>
<dbReference type="EMBL" id="BMKW01000004">
    <property type="protein sequence ID" value="GGJ10825.1"/>
    <property type="molecule type" value="Genomic_DNA"/>
</dbReference>
<dbReference type="PANTHER" id="PTHR30461">
    <property type="entry name" value="DNA-INVERTASE FROM LAMBDOID PROPHAGE"/>
    <property type="match status" value="1"/>
</dbReference>
<sequence>MAIYGYARVSTEEQTAEGHSLDAQARMITGKAMTLGDDAVRVFVDAGVSGGTPVAQRPEGAALLAALRKGDVVIAAALDRMFRDTRDALNTIHDFKQRGISLRFLNLFEGGDVVFNGHAKMLLTILAAFAEEERAAVGRRTKSVRQYLDAQGSYAGGKVPYGYRVGPDGMLVSIAAQQQVIVAARTMRAEGASLRDIRAKIEAQHGARLALDTIARVTKGVN</sequence>
<accession>A0A917KEY6</accession>